<evidence type="ECO:0000256" key="1">
    <source>
        <dbReference type="ARBA" id="ARBA00004448"/>
    </source>
</evidence>
<dbReference type="Pfam" id="PF00005">
    <property type="entry name" value="ABC_tran"/>
    <property type="match status" value="1"/>
</dbReference>
<sequence>MYRIVNGSANNTFALSNLLKNTIKSSTKCYFSSSGGAASSLAKQHQHQQQYKEKQQRQQQNIFKLSNLAKSSLPSSSISTSSLLNDIKKEEPFIKFYSSLNKNKTTTTNTTIEQKDNSKQPIKQDDKGKKKEQENSTMSMLKTVAKYLWPKDNNDSKMRIVASVILLFGSKILTVQVPFIFKDIVDHLTSTGTPMVFTLPLGLLMGYGAVRIASMGFQELRSTVFSKVAHDAIRDVSTNTFRRLHQLDLSFHLSRQTGSLSRIIDRGSRAINFLLNSMLFHVVPTAFEIGLVSALMYTQLGWEFSALSLGTIAAYTVFTVKVTQWRTQFRVKMNSMDNEASNKMMDSLINFETVKYFNNEKLEVERYHNYLKEYDRASLKTTSSLSLLNFGQSFIFSLAMTAIMIMTAQGIVNGTMTVGDLVLVNGLLFQISLPLNFLGTVYREIKQSLVDMDHLFSLLNLKPKIHDKEQSKPLELKNGTIVFKDISFAYNDSKQVLNNVSFECEGGKRVALVGTSGSGKSTILRLLYRFYDVNSGSIQIDGQDIRDVTLDSMRKNIGVVPQDTVLFNDTIYYNIAYGNPSATKEQVEHAAKLAHIHDVILNMKNGYDTVVGERGLKLSGGEKQRVSIARAILKNSPIIFYDEATSALDTATEQVIMHALRELFKNRTTIMIAHRLSTVVDADEIIVLGHGGVILERGNHHQLLDIENGKYRSMWLAQQFENEN</sequence>
<dbReference type="OrthoDB" id="6500128at2759"/>
<dbReference type="Pfam" id="PF00664">
    <property type="entry name" value="ABC_membrane"/>
    <property type="match status" value="1"/>
</dbReference>
<evidence type="ECO:0000256" key="9">
    <source>
        <dbReference type="SAM" id="Phobius"/>
    </source>
</evidence>
<feature type="transmembrane region" description="Helical" evidence="9">
    <location>
        <begin position="193"/>
        <end position="213"/>
    </location>
</feature>
<evidence type="ECO:0000256" key="4">
    <source>
        <dbReference type="ARBA" id="ARBA00022741"/>
    </source>
</evidence>
<dbReference type="Gene3D" id="3.40.50.300">
    <property type="entry name" value="P-loop containing nucleotide triphosphate hydrolases"/>
    <property type="match status" value="1"/>
</dbReference>
<dbReference type="PANTHER" id="PTHR24221:SF402">
    <property type="entry name" value="IRON-SULFUR CLUSTERS TRANSPORTER ABCB7, MITOCHONDRIAL"/>
    <property type="match status" value="1"/>
</dbReference>
<feature type="domain" description="ABC transporter" evidence="10">
    <location>
        <begin position="481"/>
        <end position="716"/>
    </location>
</feature>
<proteinExistence type="predicted"/>
<evidence type="ECO:0000256" key="6">
    <source>
        <dbReference type="ARBA" id="ARBA00022989"/>
    </source>
</evidence>
<keyword evidence="2" id="KW-0813">Transport</keyword>
<dbReference type="EMBL" id="AJWJ01000036">
    <property type="protein sequence ID" value="KAF2077174.1"/>
    <property type="molecule type" value="Genomic_DNA"/>
</dbReference>
<feature type="transmembrane region" description="Helical" evidence="9">
    <location>
        <begin position="273"/>
        <end position="298"/>
    </location>
</feature>
<feature type="transmembrane region" description="Helical" evidence="9">
    <location>
        <begin position="387"/>
        <end position="409"/>
    </location>
</feature>
<evidence type="ECO:0000256" key="8">
    <source>
        <dbReference type="SAM" id="MobiDB-lite"/>
    </source>
</evidence>
<gene>
    <name evidence="12" type="ORF">CYY_001495</name>
</gene>
<comment type="subcellular location">
    <subcellularLocation>
        <location evidence="1">Mitochondrion inner membrane</location>
        <topology evidence="1">Multi-pass membrane protein</topology>
    </subcellularLocation>
</comment>
<dbReference type="Proteomes" id="UP000695562">
    <property type="component" value="Unassembled WGS sequence"/>
</dbReference>
<feature type="transmembrane region" description="Helical" evidence="9">
    <location>
        <begin position="160"/>
        <end position="181"/>
    </location>
</feature>
<evidence type="ECO:0000259" key="11">
    <source>
        <dbReference type="PROSITE" id="PS50929"/>
    </source>
</evidence>
<feature type="transmembrane region" description="Helical" evidence="9">
    <location>
        <begin position="304"/>
        <end position="323"/>
    </location>
</feature>
<dbReference type="Gene3D" id="1.20.1560.10">
    <property type="entry name" value="ABC transporter type 1, transmembrane domain"/>
    <property type="match status" value="1"/>
</dbReference>
<keyword evidence="5" id="KW-0067">ATP-binding</keyword>
<dbReference type="SMART" id="SM00382">
    <property type="entry name" value="AAA"/>
    <property type="match status" value="1"/>
</dbReference>
<dbReference type="GO" id="GO:0140359">
    <property type="term" value="F:ABC-type transporter activity"/>
    <property type="evidence" value="ECO:0007669"/>
    <property type="project" value="InterPro"/>
</dbReference>
<keyword evidence="6 9" id="KW-1133">Transmembrane helix</keyword>
<dbReference type="GO" id="GO:0005743">
    <property type="term" value="C:mitochondrial inner membrane"/>
    <property type="evidence" value="ECO:0007669"/>
    <property type="project" value="UniProtKB-SubCell"/>
</dbReference>
<dbReference type="InterPro" id="IPR003593">
    <property type="entry name" value="AAA+_ATPase"/>
</dbReference>
<keyword evidence="4" id="KW-0547">Nucleotide-binding</keyword>
<dbReference type="InterPro" id="IPR003439">
    <property type="entry name" value="ABC_transporter-like_ATP-bd"/>
</dbReference>
<reference evidence="12" key="1">
    <citation type="submission" date="2020-01" db="EMBL/GenBank/DDBJ databases">
        <title>Development of genomics and gene disruption for Polysphondylium violaceum indicates a role for the polyketide synthase stlB in stalk morphogenesis.</title>
        <authorList>
            <person name="Narita B."/>
            <person name="Kawabe Y."/>
            <person name="Kin K."/>
            <person name="Saito T."/>
            <person name="Gibbs R."/>
            <person name="Kuspa A."/>
            <person name="Muzny D."/>
            <person name="Queller D."/>
            <person name="Richards S."/>
            <person name="Strassman J."/>
            <person name="Sucgang R."/>
            <person name="Worley K."/>
            <person name="Schaap P."/>
        </authorList>
    </citation>
    <scope>NUCLEOTIDE SEQUENCE</scope>
    <source>
        <strain evidence="12">QSvi11</strain>
    </source>
</reference>
<keyword evidence="3 9" id="KW-0812">Transmembrane</keyword>
<dbReference type="PROSITE" id="PS50893">
    <property type="entry name" value="ABC_TRANSPORTER_2"/>
    <property type="match status" value="1"/>
</dbReference>
<dbReference type="FunFam" id="1.20.1560.10:FF:000004">
    <property type="entry name" value="ATP-binding cassette sub-family B member 7"/>
    <property type="match status" value="1"/>
</dbReference>
<accession>A0A8J4VAI3</accession>
<dbReference type="InterPro" id="IPR039421">
    <property type="entry name" value="Type_1_exporter"/>
</dbReference>
<dbReference type="InterPro" id="IPR011527">
    <property type="entry name" value="ABC1_TM_dom"/>
</dbReference>
<feature type="transmembrane region" description="Helical" evidence="9">
    <location>
        <begin position="421"/>
        <end position="442"/>
    </location>
</feature>
<keyword evidence="7 9" id="KW-0472">Membrane</keyword>
<name>A0A8J4VAI3_9MYCE</name>
<feature type="region of interest" description="Disordered" evidence="8">
    <location>
        <begin position="108"/>
        <end position="136"/>
    </location>
</feature>
<evidence type="ECO:0000256" key="5">
    <source>
        <dbReference type="ARBA" id="ARBA00022840"/>
    </source>
</evidence>
<organism evidence="12 13">
    <name type="scientific">Polysphondylium violaceum</name>
    <dbReference type="NCBI Taxonomy" id="133409"/>
    <lineage>
        <taxon>Eukaryota</taxon>
        <taxon>Amoebozoa</taxon>
        <taxon>Evosea</taxon>
        <taxon>Eumycetozoa</taxon>
        <taxon>Dictyostelia</taxon>
        <taxon>Dictyosteliales</taxon>
        <taxon>Dictyosteliaceae</taxon>
        <taxon>Polysphondylium</taxon>
    </lineage>
</organism>
<dbReference type="InterPro" id="IPR036640">
    <property type="entry name" value="ABC1_TM_sf"/>
</dbReference>
<dbReference type="FunFam" id="3.40.50.300:FF:000186">
    <property type="entry name" value="ATP-binding cassette sub-family B member 7, mitochondrial"/>
    <property type="match status" value="1"/>
</dbReference>
<feature type="compositionally biased region" description="Basic and acidic residues" evidence="8">
    <location>
        <begin position="113"/>
        <end position="134"/>
    </location>
</feature>
<protein>
    <recommendedName>
        <fullName evidence="14">ABC transporter B family protein</fullName>
    </recommendedName>
</protein>
<dbReference type="GO" id="GO:0016887">
    <property type="term" value="F:ATP hydrolysis activity"/>
    <property type="evidence" value="ECO:0007669"/>
    <property type="project" value="InterPro"/>
</dbReference>
<dbReference type="GO" id="GO:0005524">
    <property type="term" value="F:ATP binding"/>
    <property type="evidence" value="ECO:0007669"/>
    <property type="project" value="UniProtKB-KW"/>
</dbReference>
<comment type="caution">
    <text evidence="12">The sequence shown here is derived from an EMBL/GenBank/DDBJ whole genome shotgun (WGS) entry which is preliminary data.</text>
</comment>
<dbReference type="SUPFAM" id="SSF52540">
    <property type="entry name" value="P-loop containing nucleoside triphosphate hydrolases"/>
    <property type="match status" value="1"/>
</dbReference>
<dbReference type="PANTHER" id="PTHR24221">
    <property type="entry name" value="ATP-BINDING CASSETTE SUB-FAMILY B"/>
    <property type="match status" value="1"/>
</dbReference>
<dbReference type="CDD" id="cd03253">
    <property type="entry name" value="ABCC_ATM1_transporter"/>
    <property type="match status" value="1"/>
</dbReference>
<keyword evidence="13" id="KW-1185">Reference proteome</keyword>
<feature type="domain" description="ABC transmembrane type-1" evidence="11">
    <location>
        <begin position="161"/>
        <end position="447"/>
    </location>
</feature>
<evidence type="ECO:0000256" key="2">
    <source>
        <dbReference type="ARBA" id="ARBA00022448"/>
    </source>
</evidence>
<evidence type="ECO:0000259" key="10">
    <source>
        <dbReference type="PROSITE" id="PS50893"/>
    </source>
</evidence>
<dbReference type="PROSITE" id="PS50929">
    <property type="entry name" value="ABC_TM1F"/>
    <property type="match status" value="1"/>
</dbReference>
<dbReference type="AlphaFoldDB" id="A0A8J4VAI3"/>
<dbReference type="GO" id="GO:0006879">
    <property type="term" value="P:intracellular iron ion homeostasis"/>
    <property type="evidence" value="ECO:0007669"/>
    <property type="project" value="TreeGrafter"/>
</dbReference>
<dbReference type="InterPro" id="IPR017871">
    <property type="entry name" value="ABC_transporter-like_CS"/>
</dbReference>
<evidence type="ECO:0000256" key="7">
    <source>
        <dbReference type="ARBA" id="ARBA00023136"/>
    </source>
</evidence>
<evidence type="ECO:0000313" key="12">
    <source>
        <dbReference type="EMBL" id="KAF2077174.1"/>
    </source>
</evidence>
<evidence type="ECO:0000313" key="13">
    <source>
        <dbReference type="Proteomes" id="UP000695562"/>
    </source>
</evidence>
<dbReference type="PROSITE" id="PS00211">
    <property type="entry name" value="ABC_TRANSPORTER_1"/>
    <property type="match status" value="1"/>
</dbReference>
<dbReference type="SUPFAM" id="SSF90123">
    <property type="entry name" value="ABC transporter transmembrane region"/>
    <property type="match status" value="1"/>
</dbReference>
<dbReference type="CDD" id="cd18582">
    <property type="entry name" value="ABC_6TM_ATM1_ABCB7"/>
    <property type="match status" value="1"/>
</dbReference>
<evidence type="ECO:0008006" key="14">
    <source>
        <dbReference type="Google" id="ProtNLM"/>
    </source>
</evidence>
<evidence type="ECO:0000256" key="3">
    <source>
        <dbReference type="ARBA" id="ARBA00022692"/>
    </source>
</evidence>
<dbReference type="InterPro" id="IPR027417">
    <property type="entry name" value="P-loop_NTPase"/>
</dbReference>